<accession>A0A6J6E449</accession>
<gene>
    <name evidence="2" type="ORF">UFOPK1591_01314</name>
</gene>
<protein>
    <submittedName>
        <fullName evidence="2">Unannotated protein</fullName>
    </submittedName>
</protein>
<dbReference type="AlphaFoldDB" id="A0A6J6E449"/>
<evidence type="ECO:0000256" key="1">
    <source>
        <dbReference type="SAM" id="Phobius"/>
    </source>
</evidence>
<sequence>MIHIVTGILLPETFLESRFFIILASLVALNTTIFAALSIVKAFPKFVRKSTYRPGNYRRETRSIYPDSAD</sequence>
<reference evidence="2" key="1">
    <citation type="submission" date="2020-05" db="EMBL/GenBank/DDBJ databases">
        <authorList>
            <person name="Chiriac C."/>
            <person name="Salcher M."/>
            <person name="Ghai R."/>
            <person name="Kavagutti S V."/>
        </authorList>
    </citation>
    <scope>NUCLEOTIDE SEQUENCE</scope>
</reference>
<organism evidence="2">
    <name type="scientific">freshwater metagenome</name>
    <dbReference type="NCBI Taxonomy" id="449393"/>
    <lineage>
        <taxon>unclassified sequences</taxon>
        <taxon>metagenomes</taxon>
        <taxon>ecological metagenomes</taxon>
    </lineage>
</organism>
<dbReference type="EMBL" id="CAEZTD010000130">
    <property type="protein sequence ID" value="CAB4571300.1"/>
    <property type="molecule type" value="Genomic_DNA"/>
</dbReference>
<keyword evidence="1" id="KW-0812">Transmembrane</keyword>
<feature type="transmembrane region" description="Helical" evidence="1">
    <location>
        <begin position="19"/>
        <end position="40"/>
    </location>
</feature>
<keyword evidence="1" id="KW-0472">Membrane</keyword>
<name>A0A6J6E449_9ZZZZ</name>
<keyword evidence="1" id="KW-1133">Transmembrane helix</keyword>
<evidence type="ECO:0000313" key="2">
    <source>
        <dbReference type="EMBL" id="CAB4571300.1"/>
    </source>
</evidence>
<proteinExistence type="predicted"/>